<name>A0A158J2Y1_9BURK</name>
<dbReference type="EMBL" id="FCON02000032">
    <property type="protein sequence ID" value="SAL62719.1"/>
    <property type="molecule type" value="Genomic_DNA"/>
</dbReference>
<protein>
    <submittedName>
        <fullName evidence="1">Uncharacterized protein</fullName>
    </submittedName>
</protein>
<accession>A0A158J2Y1</accession>
<organism evidence="1 2">
    <name type="scientific">Caballeronia choica</name>
    <dbReference type="NCBI Taxonomy" id="326476"/>
    <lineage>
        <taxon>Bacteria</taxon>
        <taxon>Pseudomonadati</taxon>
        <taxon>Pseudomonadota</taxon>
        <taxon>Betaproteobacteria</taxon>
        <taxon>Burkholderiales</taxon>
        <taxon>Burkholderiaceae</taxon>
        <taxon>Caballeronia</taxon>
    </lineage>
</organism>
<keyword evidence="2" id="KW-1185">Reference proteome</keyword>
<evidence type="ECO:0000313" key="2">
    <source>
        <dbReference type="Proteomes" id="UP000054770"/>
    </source>
</evidence>
<dbReference type="AlphaFoldDB" id="A0A158J2Y1"/>
<comment type="caution">
    <text evidence="1">The sequence shown here is derived from an EMBL/GenBank/DDBJ whole genome shotgun (WGS) entry which is preliminary data.</text>
</comment>
<proteinExistence type="predicted"/>
<reference evidence="1" key="1">
    <citation type="submission" date="2016-01" db="EMBL/GenBank/DDBJ databases">
        <authorList>
            <person name="Peeters C."/>
        </authorList>
    </citation>
    <scope>NUCLEOTIDE SEQUENCE [LARGE SCALE GENOMIC DNA]</scope>
    <source>
        <strain evidence="1">LMG 22940</strain>
    </source>
</reference>
<sequence length="117" mass="13211">MSQIPHNLDSEARAELLCYLVVSQLTARALTGTWLSAPNVIESLRIWLRANGAATDWEDRLAVAGAADEAARSLSIDFSSDEYSLARLFCVDRWQLDHRSPIVQLVYRACVEYLEKR</sequence>
<evidence type="ECO:0000313" key="1">
    <source>
        <dbReference type="EMBL" id="SAL62719.1"/>
    </source>
</evidence>
<dbReference type="Proteomes" id="UP000054770">
    <property type="component" value="Unassembled WGS sequence"/>
</dbReference>
<gene>
    <name evidence="1" type="ORF">AWB68_03322</name>
</gene>